<dbReference type="Pfam" id="PF13905">
    <property type="entry name" value="Thioredoxin_8"/>
    <property type="match status" value="1"/>
</dbReference>
<evidence type="ECO:0000313" key="3">
    <source>
        <dbReference type="Proteomes" id="UP001202961"/>
    </source>
</evidence>
<gene>
    <name evidence="2" type="ORF">NB063_19250</name>
</gene>
<evidence type="ECO:0000259" key="1">
    <source>
        <dbReference type="Pfam" id="PF13905"/>
    </source>
</evidence>
<dbReference type="Gene3D" id="3.40.30.10">
    <property type="entry name" value="Glutaredoxin"/>
    <property type="match status" value="1"/>
</dbReference>
<dbReference type="SUPFAM" id="SSF52833">
    <property type="entry name" value="Thioredoxin-like"/>
    <property type="match status" value="1"/>
</dbReference>
<organism evidence="2 3">
    <name type="scientific">Aporhodopirellula aestuarii</name>
    <dbReference type="NCBI Taxonomy" id="2950107"/>
    <lineage>
        <taxon>Bacteria</taxon>
        <taxon>Pseudomonadati</taxon>
        <taxon>Planctomycetota</taxon>
        <taxon>Planctomycetia</taxon>
        <taxon>Pirellulales</taxon>
        <taxon>Pirellulaceae</taxon>
        <taxon>Aporhodopirellula</taxon>
    </lineage>
</organism>
<dbReference type="CDD" id="cd02966">
    <property type="entry name" value="TlpA_like_family"/>
    <property type="match status" value="1"/>
</dbReference>
<sequence length="153" mass="17203">MEQYRNYHEQGFEVVGVCLDSERDKAEKYIEDAELPWPSLFADDAGWKHPMATKYKITSIPTAILVDRDGNVVSLSARGEKLPELLTDLIGPVDPASRSGDWSSSRQQWKNALQAYESELEEDVNHAPARQGAAFSAFMLQDTDRYLMHAKAA</sequence>
<dbReference type="InterPro" id="IPR036249">
    <property type="entry name" value="Thioredoxin-like_sf"/>
</dbReference>
<name>A0ABT0U7J1_9BACT</name>
<dbReference type="PANTHER" id="PTHR46472">
    <property type="entry name" value="NUCLEOREDOXIN"/>
    <property type="match status" value="1"/>
</dbReference>
<feature type="domain" description="Thioredoxin-like fold" evidence="1">
    <location>
        <begin position="3"/>
        <end position="72"/>
    </location>
</feature>
<keyword evidence="3" id="KW-1185">Reference proteome</keyword>
<proteinExistence type="predicted"/>
<accession>A0ABT0U7J1</accession>
<dbReference type="Proteomes" id="UP001202961">
    <property type="component" value="Unassembled WGS sequence"/>
</dbReference>
<dbReference type="PANTHER" id="PTHR46472:SF1">
    <property type="entry name" value="NUCLEOREDOXIN"/>
    <property type="match status" value="1"/>
</dbReference>
<reference evidence="2 3" key="1">
    <citation type="journal article" date="2022" name="Syst. Appl. Microbiol.">
        <title>Rhodopirellula aestuarii sp. nov., a novel member of the genus Rhodopirellula isolated from brackish sediments collected in the Tagus River estuary, Portugal.</title>
        <authorList>
            <person name="Vitorino I.R."/>
            <person name="Klimek D."/>
            <person name="Calusinska M."/>
            <person name="Lobo-da-Cunha A."/>
            <person name="Vasconcelos V."/>
            <person name="Lage O.M."/>
        </authorList>
    </citation>
    <scope>NUCLEOTIDE SEQUENCE [LARGE SCALE GENOMIC DNA]</scope>
    <source>
        <strain evidence="2 3">ICT_H3.1</strain>
    </source>
</reference>
<dbReference type="EMBL" id="JAMQBK010000052">
    <property type="protein sequence ID" value="MCM2372756.1"/>
    <property type="molecule type" value="Genomic_DNA"/>
</dbReference>
<comment type="caution">
    <text evidence="2">The sequence shown here is derived from an EMBL/GenBank/DDBJ whole genome shotgun (WGS) entry which is preliminary data.</text>
</comment>
<evidence type="ECO:0000313" key="2">
    <source>
        <dbReference type="EMBL" id="MCM2372756.1"/>
    </source>
</evidence>
<protein>
    <submittedName>
        <fullName evidence="2">TlpA family protein disulfide reductase</fullName>
    </submittedName>
</protein>
<dbReference type="InterPro" id="IPR012336">
    <property type="entry name" value="Thioredoxin-like_fold"/>
</dbReference>